<evidence type="ECO:0000313" key="1">
    <source>
        <dbReference type="EMBL" id="SQA97211.1"/>
    </source>
</evidence>
<dbReference type="SUPFAM" id="SSF56801">
    <property type="entry name" value="Acetyl-CoA synthetase-like"/>
    <property type="match status" value="1"/>
</dbReference>
<dbReference type="InterPro" id="IPR045851">
    <property type="entry name" value="AMP-bd_C_sf"/>
</dbReference>
<dbReference type="AlphaFoldDB" id="A0A2X2T540"/>
<gene>
    <name evidence="1" type="primary">srfAB</name>
    <name evidence="1" type="ORF">NCTC12120_01028</name>
</gene>
<name>A0A2X2T540_9ENTR</name>
<dbReference type="Proteomes" id="UP000251197">
    <property type="component" value="Unassembled WGS sequence"/>
</dbReference>
<proteinExistence type="predicted"/>
<protein>
    <submittedName>
        <fullName evidence="1">Surfactin synthase subunit 2</fullName>
    </submittedName>
</protein>
<accession>A0A2X2T540</accession>
<reference evidence="1 2" key="1">
    <citation type="submission" date="2018-06" db="EMBL/GenBank/DDBJ databases">
        <authorList>
            <consortium name="Pathogen Informatics"/>
            <person name="Doyle S."/>
        </authorList>
    </citation>
    <scope>NUCLEOTIDE SEQUENCE [LARGE SCALE GENOMIC DNA]</scope>
    <source>
        <strain evidence="1 2">NCTC12120</strain>
    </source>
</reference>
<evidence type="ECO:0000313" key="2">
    <source>
        <dbReference type="Proteomes" id="UP000251197"/>
    </source>
</evidence>
<organism evidence="1 2">
    <name type="scientific">Cedecea neteri</name>
    <dbReference type="NCBI Taxonomy" id="158822"/>
    <lineage>
        <taxon>Bacteria</taxon>
        <taxon>Pseudomonadati</taxon>
        <taxon>Pseudomonadota</taxon>
        <taxon>Gammaproteobacteria</taxon>
        <taxon>Enterobacterales</taxon>
        <taxon>Enterobacteriaceae</taxon>
        <taxon>Cedecea</taxon>
    </lineage>
</organism>
<sequence length="82" mass="8854">MPGRRNDSQIKLNGYRIEINEIENRLLAMSGISEAVVLPLMKSGGGVLRIAAFCVTGLAPGGYQNVTRESDPALYGAFANHY</sequence>
<dbReference type="EMBL" id="UAVU01000003">
    <property type="protein sequence ID" value="SQA97211.1"/>
    <property type="molecule type" value="Genomic_DNA"/>
</dbReference>
<dbReference type="Gene3D" id="3.30.300.30">
    <property type="match status" value="1"/>
</dbReference>